<evidence type="ECO:0000313" key="3">
    <source>
        <dbReference type="Proteomes" id="UP000076502"/>
    </source>
</evidence>
<accession>A0A154P699</accession>
<name>A0A154P699_DUFNO</name>
<dbReference type="Proteomes" id="UP000076502">
    <property type="component" value="Unassembled WGS sequence"/>
</dbReference>
<dbReference type="EMBL" id="KQ434827">
    <property type="protein sequence ID" value="KZC07466.1"/>
    <property type="molecule type" value="Genomic_DNA"/>
</dbReference>
<evidence type="ECO:0000313" key="2">
    <source>
        <dbReference type="EMBL" id="KZC07466.1"/>
    </source>
</evidence>
<evidence type="ECO:0000256" key="1">
    <source>
        <dbReference type="SAM" id="MobiDB-lite"/>
    </source>
</evidence>
<feature type="compositionally biased region" description="Gly residues" evidence="1">
    <location>
        <begin position="89"/>
        <end position="101"/>
    </location>
</feature>
<organism evidence="2 3">
    <name type="scientific">Dufourea novaeangliae</name>
    <name type="common">Sweat bee</name>
    <dbReference type="NCBI Taxonomy" id="178035"/>
    <lineage>
        <taxon>Eukaryota</taxon>
        <taxon>Metazoa</taxon>
        <taxon>Ecdysozoa</taxon>
        <taxon>Arthropoda</taxon>
        <taxon>Hexapoda</taxon>
        <taxon>Insecta</taxon>
        <taxon>Pterygota</taxon>
        <taxon>Neoptera</taxon>
        <taxon>Endopterygota</taxon>
        <taxon>Hymenoptera</taxon>
        <taxon>Apocrita</taxon>
        <taxon>Aculeata</taxon>
        <taxon>Apoidea</taxon>
        <taxon>Anthophila</taxon>
        <taxon>Halictidae</taxon>
        <taxon>Rophitinae</taxon>
        <taxon>Dufourea</taxon>
    </lineage>
</organism>
<sequence length="133" mass="14524">MPFDEQAEVTNCGILCVVMVTVTAGDFVVPQSNRRLINRQISDGLLEDNWQAHRIMISNIDLQDSRNMMIHRELFPLENRVPLKEEGKGSGGEAGGGSGGRRPGREKLQALLGARVKEDTDVVGPLEKDGGRG</sequence>
<gene>
    <name evidence="2" type="ORF">WN55_08237</name>
</gene>
<feature type="region of interest" description="Disordered" evidence="1">
    <location>
        <begin position="81"/>
        <end position="108"/>
    </location>
</feature>
<protein>
    <submittedName>
        <fullName evidence="2">Uncharacterized protein</fullName>
    </submittedName>
</protein>
<proteinExistence type="predicted"/>
<keyword evidence="3" id="KW-1185">Reference proteome</keyword>
<dbReference type="AlphaFoldDB" id="A0A154P699"/>
<reference evidence="2 3" key="1">
    <citation type="submission" date="2015-07" db="EMBL/GenBank/DDBJ databases">
        <title>The genome of Dufourea novaeangliae.</title>
        <authorList>
            <person name="Pan H."/>
            <person name="Kapheim K."/>
        </authorList>
    </citation>
    <scope>NUCLEOTIDE SEQUENCE [LARGE SCALE GENOMIC DNA]</scope>
    <source>
        <strain evidence="2">0120121106</strain>
        <tissue evidence="2">Whole body</tissue>
    </source>
</reference>